<sequence>MSKKSVSVEQEDEEDEEQEAWLKRLRGRRVASDGYWSRYSHPLGQAERLWKSENISHSAFCSQNCSSAIYESGLDTKDASPPEPAPEENPGIPNSGSAAFSTNYVSTADIVVAFAQRNPSLRTPRTYHRTDCRPQDPNIA</sequence>
<feature type="region of interest" description="Disordered" evidence="1">
    <location>
        <begin position="72"/>
        <end position="100"/>
    </location>
</feature>
<reference evidence="2" key="1">
    <citation type="submission" date="2023-08" db="EMBL/GenBank/DDBJ databases">
        <title>Pelteobagrus vachellii genome.</title>
        <authorList>
            <person name="Liu H."/>
        </authorList>
    </citation>
    <scope>NUCLEOTIDE SEQUENCE</scope>
    <source>
        <strain evidence="2">PRFRI_2022a</strain>
        <tissue evidence="2">Muscle</tissue>
    </source>
</reference>
<protein>
    <submittedName>
        <fullName evidence="2">Uncharacterized protein</fullName>
    </submittedName>
</protein>
<accession>A0AA88NSB2</accession>
<dbReference type="EMBL" id="JAVHJS010000002">
    <property type="protein sequence ID" value="KAK2866077.1"/>
    <property type="molecule type" value="Genomic_DNA"/>
</dbReference>
<proteinExistence type="predicted"/>
<dbReference type="Proteomes" id="UP001187315">
    <property type="component" value="Unassembled WGS sequence"/>
</dbReference>
<evidence type="ECO:0000256" key="1">
    <source>
        <dbReference type="SAM" id="MobiDB-lite"/>
    </source>
</evidence>
<evidence type="ECO:0000313" key="3">
    <source>
        <dbReference type="Proteomes" id="UP001187315"/>
    </source>
</evidence>
<dbReference type="AlphaFoldDB" id="A0AA88NSB2"/>
<name>A0AA88NSB2_TACVA</name>
<organism evidence="2 3">
    <name type="scientific">Tachysurus vachellii</name>
    <name type="common">Darkbarbel catfish</name>
    <name type="synonym">Pelteobagrus vachellii</name>
    <dbReference type="NCBI Taxonomy" id="175792"/>
    <lineage>
        <taxon>Eukaryota</taxon>
        <taxon>Metazoa</taxon>
        <taxon>Chordata</taxon>
        <taxon>Craniata</taxon>
        <taxon>Vertebrata</taxon>
        <taxon>Euteleostomi</taxon>
        <taxon>Actinopterygii</taxon>
        <taxon>Neopterygii</taxon>
        <taxon>Teleostei</taxon>
        <taxon>Ostariophysi</taxon>
        <taxon>Siluriformes</taxon>
        <taxon>Bagridae</taxon>
        <taxon>Tachysurus</taxon>
    </lineage>
</organism>
<comment type="caution">
    <text evidence="2">The sequence shown here is derived from an EMBL/GenBank/DDBJ whole genome shotgun (WGS) entry which is preliminary data.</text>
</comment>
<feature type="region of interest" description="Disordered" evidence="1">
    <location>
        <begin position="117"/>
        <end position="140"/>
    </location>
</feature>
<gene>
    <name evidence="2" type="ORF">Q7C36_002133</name>
</gene>
<keyword evidence="3" id="KW-1185">Reference proteome</keyword>
<evidence type="ECO:0000313" key="2">
    <source>
        <dbReference type="EMBL" id="KAK2866077.1"/>
    </source>
</evidence>